<evidence type="ECO:0000256" key="1">
    <source>
        <dbReference type="SAM" id="Phobius"/>
    </source>
</evidence>
<name>A0A3N4IRM9_ASCIM</name>
<evidence type="ECO:0000313" key="3">
    <source>
        <dbReference type="Proteomes" id="UP000275078"/>
    </source>
</evidence>
<feature type="transmembrane region" description="Helical" evidence="1">
    <location>
        <begin position="75"/>
        <end position="96"/>
    </location>
</feature>
<sequence>MVGPCRYLVRDTFFTSSAYIFSVLEMFIWGFCWGFTSGSCFIKRGFFGAGFILALYFFGHIILSFSFFSFILEDYLLLFLPFSFIYCLLSLCFFIYQSCLSISSILDTPFTRSLGLATIFPLFCPFSVLLLAGCYIVLLFYRYCLYGLV</sequence>
<reference evidence="2 3" key="1">
    <citation type="journal article" date="2018" name="Nat. Ecol. Evol.">
        <title>Pezizomycetes genomes reveal the molecular basis of ectomycorrhizal truffle lifestyle.</title>
        <authorList>
            <person name="Murat C."/>
            <person name="Payen T."/>
            <person name="Noel B."/>
            <person name="Kuo A."/>
            <person name="Morin E."/>
            <person name="Chen J."/>
            <person name="Kohler A."/>
            <person name="Krizsan K."/>
            <person name="Balestrini R."/>
            <person name="Da Silva C."/>
            <person name="Montanini B."/>
            <person name="Hainaut M."/>
            <person name="Levati E."/>
            <person name="Barry K.W."/>
            <person name="Belfiori B."/>
            <person name="Cichocki N."/>
            <person name="Clum A."/>
            <person name="Dockter R.B."/>
            <person name="Fauchery L."/>
            <person name="Guy J."/>
            <person name="Iotti M."/>
            <person name="Le Tacon F."/>
            <person name="Lindquist E.A."/>
            <person name="Lipzen A."/>
            <person name="Malagnac F."/>
            <person name="Mello A."/>
            <person name="Molinier V."/>
            <person name="Miyauchi S."/>
            <person name="Poulain J."/>
            <person name="Riccioni C."/>
            <person name="Rubini A."/>
            <person name="Sitrit Y."/>
            <person name="Splivallo R."/>
            <person name="Traeger S."/>
            <person name="Wang M."/>
            <person name="Zifcakova L."/>
            <person name="Wipf D."/>
            <person name="Zambonelli A."/>
            <person name="Paolocci F."/>
            <person name="Nowrousian M."/>
            <person name="Ottonello S."/>
            <person name="Baldrian P."/>
            <person name="Spatafora J.W."/>
            <person name="Henrissat B."/>
            <person name="Nagy L.G."/>
            <person name="Aury J.M."/>
            <person name="Wincker P."/>
            <person name="Grigoriev I.V."/>
            <person name="Bonfante P."/>
            <person name="Martin F.M."/>
        </authorList>
    </citation>
    <scope>NUCLEOTIDE SEQUENCE [LARGE SCALE GENOMIC DNA]</scope>
    <source>
        <strain evidence="2 3">RN42</strain>
    </source>
</reference>
<gene>
    <name evidence="2" type="ORF">BJ508DRAFT_43212</name>
</gene>
<dbReference type="EMBL" id="ML119660">
    <property type="protein sequence ID" value="RPA84244.1"/>
    <property type="molecule type" value="Genomic_DNA"/>
</dbReference>
<organism evidence="2 3">
    <name type="scientific">Ascobolus immersus RN42</name>
    <dbReference type="NCBI Taxonomy" id="1160509"/>
    <lineage>
        <taxon>Eukaryota</taxon>
        <taxon>Fungi</taxon>
        <taxon>Dikarya</taxon>
        <taxon>Ascomycota</taxon>
        <taxon>Pezizomycotina</taxon>
        <taxon>Pezizomycetes</taxon>
        <taxon>Pezizales</taxon>
        <taxon>Ascobolaceae</taxon>
        <taxon>Ascobolus</taxon>
    </lineage>
</organism>
<keyword evidence="1" id="KW-1133">Transmembrane helix</keyword>
<accession>A0A3N4IRM9</accession>
<feature type="transmembrane region" description="Helical" evidence="1">
    <location>
        <begin position="46"/>
        <end position="69"/>
    </location>
</feature>
<keyword evidence="1" id="KW-0812">Transmembrane</keyword>
<feature type="transmembrane region" description="Helical" evidence="1">
    <location>
        <begin position="116"/>
        <end position="141"/>
    </location>
</feature>
<keyword evidence="3" id="KW-1185">Reference proteome</keyword>
<keyword evidence="1" id="KW-0472">Membrane</keyword>
<proteinExistence type="predicted"/>
<dbReference type="Proteomes" id="UP000275078">
    <property type="component" value="Unassembled WGS sequence"/>
</dbReference>
<evidence type="ECO:0000313" key="2">
    <source>
        <dbReference type="EMBL" id="RPA84244.1"/>
    </source>
</evidence>
<feature type="transmembrane region" description="Helical" evidence="1">
    <location>
        <begin position="12"/>
        <end position="34"/>
    </location>
</feature>
<protein>
    <submittedName>
        <fullName evidence="2">Uncharacterized protein</fullName>
    </submittedName>
</protein>
<dbReference type="AlphaFoldDB" id="A0A3N4IRM9"/>